<protein>
    <submittedName>
        <fullName evidence="4">Transcriptional antiterminator</fullName>
    </submittedName>
</protein>
<evidence type="ECO:0000313" key="4">
    <source>
        <dbReference type="EMBL" id="PTI73413.1"/>
    </source>
</evidence>
<comment type="caution">
    <text evidence="4">The sequence shown here is derived from an EMBL/GenBank/DDBJ whole genome shotgun (WGS) entry which is preliminary data.</text>
</comment>
<dbReference type="Proteomes" id="UP000241960">
    <property type="component" value="Unassembled WGS sequence"/>
</dbReference>
<dbReference type="PANTHER" id="PTHR30185:SF18">
    <property type="entry name" value="TRANSCRIPTIONAL REGULATOR MTLR"/>
    <property type="match status" value="1"/>
</dbReference>
<feature type="non-terminal residue" evidence="4">
    <location>
        <position position="313"/>
    </location>
</feature>
<keyword evidence="2" id="KW-0804">Transcription</keyword>
<gene>
    <name evidence="4" type="ORF">BU058_13230</name>
</gene>
<dbReference type="RefSeq" id="WP_199189355.1">
    <property type="nucleotide sequence ID" value="NZ_PZFQ01000084.1"/>
</dbReference>
<proteinExistence type="predicted"/>
<keyword evidence="1" id="KW-0805">Transcription regulation</keyword>
<evidence type="ECO:0000259" key="3">
    <source>
        <dbReference type="Pfam" id="PF05043"/>
    </source>
</evidence>
<reference evidence="4 5" key="1">
    <citation type="journal article" date="2016" name="Front. Microbiol.">
        <title>Comprehensive Phylogenetic Analysis of Bovine Non-aureus Staphylococci Species Based on Whole-Genome Sequencing.</title>
        <authorList>
            <person name="Naushad S."/>
            <person name="Barkema H.W."/>
            <person name="Luby C."/>
            <person name="Condas L.A."/>
            <person name="Nobrega D.B."/>
            <person name="Carson D.A."/>
            <person name="De Buck J."/>
        </authorList>
    </citation>
    <scope>NUCLEOTIDE SEQUENCE [LARGE SCALE GENOMIC DNA]</scope>
    <source>
        <strain evidence="4 5">SNUC 1231</strain>
    </source>
</reference>
<accession>A0A9Q6HM33</accession>
<evidence type="ECO:0000256" key="1">
    <source>
        <dbReference type="ARBA" id="ARBA00023015"/>
    </source>
</evidence>
<dbReference type="AlphaFoldDB" id="A0A9Q6HM33"/>
<evidence type="ECO:0000256" key="2">
    <source>
        <dbReference type="ARBA" id="ARBA00023163"/>
    </source>
</evidence>
<feature type="domain" description="Mga helix-turn-helix" evidence="3">
    <location>
        <begin position="90"/>
        <end position="161"/>
    </location>
</feature>
<dbReference type="PANTHER" id="PTHR30185">
    <property type="entry name" value="CRYPTIC BETA-GLUCOSIDE BGL OPERON ANTITERMINATOR"/>
    <property type="match status" value="1"/>
</dbReference>
<dbReference type="InterPro" id="IPR050661">
    <property type="entry name" value="BglG_antiterminators"/>
</dbReference>
<dbReference type="EMBL" id="PZFQ01000084">
    <property type="protein sequence ID" value="PTI73413.1"/>
    <property type="molecule type" value="Genomic_DNA"/>
</dbReference>
<dbReference type="Pfam" id="PF05043">
    <property type="entry name" value="Mga"/>
    <property type="match status" value="1"/>
</dbReference>
<evidence type="ECO:0000313" key="5">
    <source>
        <dbReference type="Proteomes" id="UP000241960"/>
    </source>
</evidence>
<name>A0A9Q6HM33_9STAP</name>
<sequence length="313" mass="36623">MKLNRKHIKIIQLLLNNHTSIERLSFLVEVSERTLLNYVKQINDYFDNRIAITKIQQNLTIYIENEHQFLNQLDEVIELTENAHSEHDNKMEIIFFQILKNKICTIDDIAEYTFMSKTSVSNLLKDMKAELEVYDVSIIGKPNVGLYISGREYDIRKLIIEKFSNKYLSIEIDLQLREQLLELKKVLKLDEQTYQRLVVAIQVTIDRIDENAFMDSDLAIDNNVFVSNDYKAIDFVKRYLTENYDKLEINKELILVVIQLMGRRATILDELISSSEAALIDDIIAHTIDDVIKYFGIEIDGGLFTKDIRLHIK</sequence>
<organism evidence="4 5">
    <name type="scientific">Staphylococcus succinus</name>
    <dbReference type="NCBI Taxonomy" id="61015"/>
    <lineage>
        <taxon>Bacteria</taxon>
        <taxon>Bacillati</taxon>
        <taxon>Bacillota</taxon>
        <taxon>Bacilli</taxon>
        <taxon>Bacillales</taxon>
        <taxon>Staphylococcaceae</taxon>
        <taxon>Staphylococcus</taxon>
    </lineage>
</organism>
<dbReference type="InterPro" id="IPR007737">
    <property type="entry name" value="Mga_HTH"/>
</dbReference>